<dbReference type="GO" id="GO:0005524">
    <property type="term" value="F:ATP binding"/>
    <property type="evidence" value="ECO:0007669"/>
    <property type="project" value="UniProtKB-KW"/>
</dbReference>
<evidence type="ECO:0000259" key="9">
    <source>
        <dbReference type="PROSITE" id="PS50893"/>
    </source>
</evidence>
<keyword evidence="8" id="KW-0472">Membrane</keyword>
<dbReference type="Gene3D" id="3.40.50.300">
    <property type="entry name" value="P-loop containing nucleotide triphosphate hydrolases"/>
    <property type="match status" value="1"/>
</dbReference>
<dbReference type="InterPro" id="IPR027417">
    <property type="entry name" value="P-loop_NTPase"/>
</dbReference>
<dbReference type="GO" id="GO:0005886">
    <property type="term" value="C:plasma membrane"/>
    <property type="evidence" value="ECO:0007669"/>
    <property type="project" value="UniProtKB-SubCell"/>
</dbReference>
<accession>Q02CX1</accession>
<keyword evidence="6" id="KW-0067">ATP-binding</keyword>
<evidence type="ECO:0000256" key="2">
    <source>
        <dbReference type="ARBA" id="ARBA00022448"/>
    </source>
</evidence>
<dbReference type="InterPro" id="IPR003439">
    <property type="entry name" value="ABC_transporter-like_ATP-bd"/>
</dbReference>
<dbReference type="FunFam" id="3.40.50.300:FF:000589">
    <property type="entry name" value="ABC transporter, ATP-binding subunit"/>
    <property type="match status" value="1"/>
</dbReference>
<dbReference type="InterPro" id="IPR003593">
    <property type="entry name" value="AAA+_ATPase"/>
</dbReference>
<protein>
    <submittedName>
        <fullName evidence="10">ABC transporter related</fullName>
    </submittedName>
</protein>
<evidence type="ECO:0000313" key="10">
    <source>
        <dbReference type="EMBL" id="ABJ81095.1"/>
    </source>
</evidence>
<dbReference type="SMART" id="SM00382">
    <property type="entry name" value="AAA"/>
    <property type="match status" value="1"/>
</dbReference>
<dbReference type="GO" id="GO:0016887">
    <property type="term" value="F:ATP hydrolysis activity"/>
    <property type="evidence" value="ECO:0007669"/>
    <property type="project" value="InterPro"/>
</dbReference>
<dbReference type="PANTHER" id="PTHR42711:SF16">
    <property type="entry name" value="ABC TRANSPORTER ATP-BINDING PROTEIN"/>
    <property type="match status" value="1"/>
</dbReference>
<organism evidence="10">
    <name type="scientific">Solibacter usitatus (strain Ellin6076)</name>
    <dbReference type="NCBI Taxonomy" id="234267"/>
    <lineage>
        <taxon>Bacteria</taxon>
        <taxon>Pseudomonadati</taxon>
        <taxon>Acidobacteriota</taxon>
        <taxon>Terriglobia</taxon>
        <taxon>Bryobacterales</taxon>
        <taxon>Solibacteraceae</taxon>
        <taxon>Candidatus Solibacter</taxon>
    </lineage>
</organism>
<keyword evidence="3" id="KW-0536">Nodulation</keyword>
<dbReference type="HOGENOM" id="CLU_000604_1_2_0"/>
<evidence type="ECO:0000256" key="1">
    <source>
        <dbReference type="ARBA" id="ARBA00004236"/>
    </source>
</evidence>
<feature type="domain" description="ABC transporter" evidence="9">
    <location>
        <begin position="5"/>
        <end position="230"/>
    </location>
</feature>
<reference evidence="10" key="1">
    <citation type="submission" date="2006-10" db="EMBL/GenBank/DDBJ databases">
        <title>Complete sequence of Solibacter usitatus Ellin6076.</title>
        <authorList>
            <consortium name="US DOE Joint Genome Institute"/>
            <person name="Copeland A."/>
            <person name="Lucas S."/>
            <person name="Lapidus A."/>
            <person name="Barry K."/>
            <person name="Detter J.C."/>
            <person name="Glavina del Rio T."/>
            <person name="Hammon N."/>
            <person name="Israni S."/>
            <person name="Dalin E."/>
            <person name="Tice H."/>
            <person name="Pitluck S."/>
            <person name="Thompson L.S."/>
            <person name="Brettin T."/>
            <person name="Bruce D."/>
            <person name="Han C."/>
            <person name="Tapia R."/>
            <person name="Gilna P."/>
            <person name="Schmutz J."/>
            <person name="Larimer F."/>
            <person name="Land M."/>
            <person name="Hauser L."/>
            <person name="Kyrpides N."/>
            <person name="Mikhailova N."/>
            <person name="Janssen P.H."/>
            <person name="Kuske C.R."/>
            <person name="Richardson P."/>
        </authorList>
    </citation>
    <scope>NUCLEOTIDE SEQUENCE</scope>
    <source>
        <strain evidence="10">Ellin6076</strain>
    </source>
</reference>
<comment type="subcellular location">
    <subcellularLocation>
        <location evidence="1">Cell membrane</location>
    </subcellularLocation>
</comment>
<dbReference type="PROSITE" id="PS50893">
    <property type="entry name" value="ABC_TRANSPORTER_2"/>
    <property type="match status" value="1"/>
</dbReference>
<evidence type="ECO:0000256" key="4">
    <source>
        <dbReference type="ARBA" id="ARBA00022475"/>
    </source>
</evidence>
<evidence type="ECO:0000256" key="6">
    <source>
        <dbReference type="ARBA" id="ARBA00022840"/>
    </source>
</evidence>
<evidence type="ECO:0000256" key="8">
    <source>
        <dbReference type="ARBA" id="ARBA00023136"/>
    </source>
</evidence>
<dbReference type="AlphaFoldDB" id="Q02CX1"/>
<sequence length="307" mass="34059">MDNPIQVEALQKSYGTFPAVKGISFDVRAGEVFGLLGPNGAGKTTTVEILEGLRSRSGGRVSVLGCDPEVQTLQLKDRVGVCLQATNLQEKITVGEAVELFAAFYTRTVDGHHLLKRLQLWEKRDTHYAKLSGGQKQRLALALAMLNDPQVLFLDEPSSGLDPQARLEIHELVLDLRREQRTILLTTHYIEEAEKLCDRVAIVDEGRIVAIGTPREIQERALASCTIEIETAAALGDIVLPEWPDAQKITLNDRRTHIAVTTGKPARIVVDMVKWLDEKGVELADIRIRRPSLEDAFIELTGKSLRE</sequence>
<evidence type="ECO:0000256" key="7">
    <source>
        <dbReference type="ARBA" id="ARBA00022967"/>
    </source>
</evidence>
<name>Q02CX1_SOLUE</name>
<dbReference type="KEGG" id="sus:Acid_0079"/>
<keyword evidence="7" id="KW-1278">Translocase</keyword>
<proteinExistence type="predicted"/>
<keyword evidence="4" id="KW-1003">Cell membrane</keyword>
<dbReference type="STRING" id="234267.Acid_0079"/>
<dbReference type="PROSITE" id="PS00211">
    <property type="entry name" value="ABC_TRANSPORTER_1"/>
    <property type="match status" value="1"/>
</dbReference>
<dbReference type="InterPro" id="IPR017871">
    <property type="entry name" value="ABC_transporter-like_CS"/>
</dbReference>
<gene>
    <name evidence="10" type="ordered locus">Acid_0079</name>
</gene>
<dbReference type="CDD" id="cd03230">
    <property type="entry name" value="ABC_DR_subfamily_A"/>
    <property type="match status" value="1"/>
</dbReference>
<keyword evidence="5" id="KW-0547">Nucleotide-binding</keyword>
<dbReference type="Pfam" id="PF00005">
    <property type="entry name" value="ABC_tran"/>
    <property type="match status" value="1"/>
</dbReference>
<dbReference type="OrthoDB" id="9804819at2"/>
<dbReference type="InterPro" id="IPR050763">
    <property type="entry name" value="ABC_transporter_ATP-binding"/>
</dbReference>
<dbReference type="InParanoid" id="Q02CX1"/>
<dbReference type="EMBL" id="CP000473">
    <property type="protein sequence ID" value="ABJ81095.1"/>
    <property type="molecule type" value="Genomic_DNA"/>
</dbReference>
<dbReference type="eggNOG" id="COG1131">
    <property type="taxonomic scope" value="Bacteria"/>
</dbReference>
<evidence type="ECO:0000256" key="5">
    <source>
        <dbReference type="ARBA" id="ARBA00022741"/>
    </source>
</evidence>
<keyword evidence="2" id="KW-0813">Transport</keyword>
<dbReference type="SUPFAM" id="SSF52540">
    <property type="entry name" value="P-loop containing nucleoside triphosphate hydrolases"/>
    <property type="match status" value="1"/>
</dbReference>
<evidence type="ECO:0000256" key="3">
    <source>
        <dbReference type="ARBA" id="ARBA00022458"/>
    </source>
</evidence>
<dbReference type="PANTHER" id="PTHR42711">
    <property type="entry name" value="ABC TRANSPORTER ATP-BINDING PROTEIN"/>
    <property type="match status" value="1"/>
</dbReference>